<organism evidence="1 2">
    <name type="scientific">Trichogramma kaykai</name>
    <dbReference type="NCBI Taxonomy" id="54128"/>
    <lineage>
        <taxon>Eukaryota</taxon>
        <taxon>Metazoa</taxon>
        <taxon>Ecdysozoa</taxon>
        <taxon>Arthropoda</taxon>
        <taxon>Hexapoda</taxon>
        <taxon>Insecta</taxon>
        <taxon>Pterygota</taxon>
        <taxon>Neoptera</taxon>
        <taxon>Endopterygota</taxon>
        <taxon>Hymenoptera</taxon>
        <taxon>Apocrita</taxon>
        <taxon>Proctotrupomorpha</taxon>
        <taxon>Chalcidoidea</taxon>
        <taxon>Trichogrammatidae</taxon>
        <taxon>Trichogramma</taxon>
    </lineage>
</organism>
<proteinExistence type="predicted"/>
<evidence type="ECO:0000313" key="1">
    <source>
        <dbReference type="EMBL" id="KAL3385227.1"/>
    </source>
</evidence>
<comment type="caution">
    <text evidence="1">The sequence shown here is derived from an EMBL/GenBank/DDBJ whole genome shotgun (WGS) entry which is preliminary data.</text>
</comment>
<evidence type="ECO:0000313" key="2">
    <source>
        <dbReference type="Proteomes" id="UP001627154"/>
    </source>
</evidence>
<protein>
    <submittedName>
        <fullName evidence="1">Uncharacterized protein</fullName>
    </submittedName>
</protein>
<reference evidence="1 2" key="1">
    <citation type="journal article" date="2024" name="bioRxiv">
        <title>A reference genome for Trichogramma kaykai: A tiny desert-dwelling parasitoid wasp with competing sex-ratio distorters.</title>
        <authorList>
            <person name="Culotta J."/>
            <person name="Lindsey A.R."/>
        </authorList>
    </citation>
    <scope>NUCLEOTIDE SEQUENCE [LARGE SCALE GENOMIC DNA]</scope>
    <source>
        <strain evidence="1 2">KSX58</strain>
    </source>
</reference>
<keyword evidence="2" id="KW-1185">Reference proteome</keyword>
<sequence length="140" mass="14970">MAYCDSNCTSSSRSPDSGLYVLRSMHRSDLVGLQLHAARRPSTRGEGGLHRCIGIDAAVCNVRTDVTTDCTAASPRASSPLCSGSAAAAAFIAIIVPQRVEAAIAPVARFDHLRNIFRLDAKRISFDRTSKILAAIKLNK</sequence>
<name>A0ABD2VXU7_9HYME</name>
<gene>
    <name evidence="1" type="ORF">TKK_019212</name>
</gene>
<dbReference type="Proteomes" id="UP001627154">
    <property type="component" value="Unassembled WGS sequence"/>
</dbReference>
<accession>A0ABD2VXU7</accession>
<dbReference type="AlphaFoldDB" id="A0ABD2VXU7"/>
<dbReference type="EMBL" id="JBJJXI010000159">
    <property type="protein sequence ID" value="KAL3385227.1"/>
    <property type="molecule type" value="Genomic_DNA"/>
</dbReference>